<proteinExistence type="predicted"/>
<evidence type="ECO:0000256" key="1">
    <source>
        <dbReference type="SAM" id="MobiDB-lite"/>
    </source>
</evidence>
<dbReference type="EMBL" id="JACIGM010000012">
    <property type="protein sequence ID" value="MBB4277331.1"/>
    <property type="molecule type" value="Genomic_DNA"/>
</dbReference>
<dbReference type="AlphaFoldDB" id="A0A7W6RRK4"/>
<protein>
    <submittedName>
        <fullName evidence="2">ATP-dependent DNA ligase</fullName>
    </submittedName>
</protein>
<evidence type="ECO:0000313" key="2">
    <source>
        <dbReference type="EMBL" id="MBB4277331.1"/>
    </source>
</evidence>
<evidence type="ECO:0000313" key="3">
    <source>
        <dbReference type="Proteomes" id="UP000533641"/>
    </source>
</evidence>
<name>A0A7W6RRK4_9HYPH</name>
<organism evidence="2 3">
    <name type="scientific">Rhizobium mongolense</name>
    <dbReference type="NCBI Taxonomy" id="57676"/>
    <lineage>
        <taxon>Bacteria</taxon>
        <taxon>Pseudomonadati</taxon>
        <taxon>Pseudomonadota</taxon>
        <taxon>Alphaproteobacteria</taxon>
        <taxon>Hyphomicrobiales</taxon>
        <taxon>Rhizobiaceae</taxon>
        <taxon>Rhizobium/Agrobacterium group</taxon>
        <taxon>Rhizobium</taxon>
    </lineage>
</organism>
<reference evidence="2 3" key="1">
    <citation type="submission" date="2020-08" db="EMBL/GenBank/DDBJ databases">
        <title>Genomic Encyclopedia of Type Strains, Phase IV (KMG-V): Genome sequencing to study the core and pangenomes of soil and plant-associated prokaryotes.</title>
        <authorList>
            <person name="Whitman W."/>
        </authorList>
    </citation>
    <scope>NUCLEOTIDE SEQUENCE [LARGE SCALE GENOMIC DNA]</scope>
    <source>
        <strain evidence="2 3">SEMIA 402</strain>
    </source>
</reference>
<dbReference type="Proteomes" id="UP000533641">
    <property type="component" value="Unassembled WGS sequence"/>
</dbReference>
<accession>A0A7W6RRK4</accession>
<gene>
    <name evidence="2" type="ORF">GGE12_005134</name>
</gene>
<keyword evidence="2" id="KW-0436">Ligase</keyword>
<dbReference type="Gene3D" id="3.30.470.30">
    <property type="entry name" value="DNA ligase/mRNA capping enzyme"/>
    <property type="match status" value="1"/>
</dbReference>
<dbReference type="SUPFAM" id="SSF56091">
    <property type="entry name" value="DNA ligase/mRNA capping enzyme, catalytic domain"/>
    <property type="match status" value="1"/>
</dbReference>
<comment type="caution">
    <text evidence="2">The sequence shown here is derived from an EMBL/GenBank/DDBJ whole genome shotgun (WGS) entry which is preliminary data.</text>
</comment>
<sequence>MATGEAVVLDEQGRSDCAQLQQSLGGRGGKRTSREAMFMAFDLLYFDEHDPRQLELFSRRLAQGLVTDREDKKGRAKLAPTFLDPPQ</sequence>
<dbReference type="GO" id="GO:0016874">
    <property type="term" value="F:ligase activity"/>
    <property type="evidence" value="ECO:0007669"/>
    <property type="project" value="UniProtKB-KW"/>
</dbReference>
<feature type="region of interest" description="Disordered" evidence="1">
    <location>
        <begin position="68"/>
        <end position="87"/>
    </location>
</feature>
<dbReference type="RefSeq" id="WP_183927907.1">
    <property type="nucleotide sequence ID" value="NZ_JACIGM010000012.1"/>
</dbReference>